<protein>
    <recommendedName>
        <fullName evidence="2">Surface-adhesin protein E-like domain-containing protein</fullName>
    </recommendedName>
</protein>
<accession>A0A6S7CAX6</accession>
<reference evidence="3 4" key="1">
    <citation type="submission" date="2020-04" db="EMBL/GenBank/DDBJ databases">
        <authorList>
            <person name="De Canck E."/>
        </authorList>
    </citation>
    <scope>NUCLEOTIDE SEQUENCE [LARGE SCALE GENOMIC DNA]</scope>
    <source>
        <strain evidence="3 4">LMG 28138</strain>
    </source>
</reference>
<feature type="domain" description="Surface-adhesin protein E-like" evidence="2">
    <location>
        <begin position="81"/>
        <end position="163"/>
    </location>
</feature>
<organism evidence="3 4">
    <name type="scientific">Pararobbsia alpina</name>
    <dbReference type="NCBI Taxonomy" id="621374"/>
    <lineage>
        <taxon>Bacteria</taxon>
        <taxon>Pseudomonadati</taxon>
        <taxon>Pseudomonadota</taxon>
        <taxon>Betaproteobacteria</taxon>
        <taxon>Burkholderiales</taxon>
        <taxon>Burkholderiaceae</taxon>
        <taxon>Pararobbsia</taxon>
    </lineage>
</organism>
<dbReference type="EMBL" id="CADIKM010000001">
    <property type="protein sequence ID" value="CAB3775848.1"/>
    <property type="molecule type" value="Genomic_DNA"/>
</dbReference>
<dbReference type="RefSeq" id="WP_175102614.1">
    <property type="nucleotide sequence ID" value="NZ_CADIKM010000001.1"/>
</dbReference>
<evidence type="ECO:0000313" key="3">
    <source>
        <dbReference type="EMBL" id="CAB3775848.1"/>
    </source>
</evidence>
<evidence type="ECO:0000256" key="1">
    <source>
        <dbReference type="SAM" id="MobiDB-lite"/>
    </source>
</evidence>
<name>A0A6S7CAX6_9BURK</name>
<proteinExistence type="predicted"/>
<dbReference type="Proteomes" id="UP000494115">
    <property type="component" value="Unassembled WGS sequence"/>
</dbReference>
<gene>
    <name evidence="3" type="ORF">LMG28138_00029</name>
</gene>
<feature type="region of interest" description="Disordered" evidence="1">
    <location>
        <begin position="180"/>
        <end position="210"/>
    </location>
</feature>
<dbReference type="AlphaFoldDB" id="A0A6S7CAX6"/>
<sequence length="210" mass="22523">MKMQQTHRNGARRIGPPARALAVLVVALAAPASHVLASWLTIAEIPRLQVTVKMQPEGRVPKPKPQSLWSSWFENPPPPASAWFMFNYPRPVATSESFTFKSYKEHVVADCEHRAIGHDQFLAFGGPDGESNGVTSWTAPDAPLDMRPVVPGTIGAILFGYVCDGLPPFPTRDVLLQSGAAPAPMATPAEPASSTAVPTPEPSPKATQLK</sequence>
<evidence type="ECO:0000259" key="2">
    <source>
        <dbReference type="Pfam" id="PF16747"/>
    </source>
</evidence>
<dbReference type="Pfam" id="PF16747">
    <property type="entry name" value="Adhesin_E"/>
    <property type="match status" value="1"/>
</dbReference>
<evidence type="ECO:0000313" key="4">
    <source>
        <dbReference type="Proteomes" id="UP000494115"/>
    </source>
</evidence>
<feature type="compositionally biased region" description="Low complexity" evidence="1">
    <location>
        <begin position="180"/>
        <end position="198"/>
    </location>
</feature>
<keyword evidence="4" id="KW-1185">Reference proteome</keyword>
<dbReference type="InterPro" id="IPR031939">
    <property type="entry name" value="Adhesin_E-like"/>
</dbReference>